<organism evidence="1">
    <name type="scientific">marine sediment metagenome</name>
    <dbReference type="NCBI Taxonomy" id="412755"/>
    <lineage>
        <taxon>unclassified sequences</taxon>
        <taxon>metagenomes</taxon>
        <taxon>ecological metagenomes</taxon>
    </lineage>
</organism>
<evidence type="ECO:0000313" key="1">
    <source>
        <dbReference type="EMBL" id="KKL12068.1"/>
    </source>
</evidence>
<name>A0A0F9DJ77_9ZZZZ</name>
<sequence>MRPHIIELTEGRTVHNEDPRLSDLPIAVRVELHGKTRVVVNVAGEDVASLPLASQVNISASTYRERGT</sequence>
<proteinExistence type="predicted"/>
<dbReference type="EMBL" id="LAZR01041408">
    <property type="protein sequence ID" value="KKL12068.1"/>
    <property type="molecule type" value="Genomic_DNA"/>
</dbReference>
<reference evidence="1" key="1">
    <citation type="journal article" date="2015" name="Nature">
        <title>Complex archaea that bridge the gap between prokaryotes and eukaryotes.</title>
        <authorList>
            <person name="Spang A."/>
            <person name="Saw J.H."/>
            <person name="Jorgensen S.L."/>
            <person name="Zaremba-Niedzwiedzka K."/>
            <person name="Martijn J."/>
            <person name="Lind A.E."/>
            <person name="van Eijk R."/>
            <person name="Schleper C."/>
            <person name="Guy L."/>
            <person name="Ettema T.J."/>
        </authorList>
    </citation>
    <scope>NUCLEOTIDE SEQUENCE</scope>
</reference>
<protein>
    <submittedName>
        <fullName evidence="1">Uncharacterized protein</fullName>
    </submittedName>
</protein>
<gene>
    <name evidence="1" type="ORF">LCGC14_2539430</name>
</gene>
<accession>A0A0F9DJ77</accession>
<comment type="caution">
    <text evidence="1">The sequence shown here is derived from an EMBL/GenBank/DDBJ whole genome shotgun (WGS) entry which is preliminary data.</text>
</comment>
<dbReference type="AlphaFoldDB" id="A0A0F9DJ77"/>